<accession>A0A0A9B342</accession>
<organism evidence="1">
    <name type="scientific">Arundo donax</name>
    <name type="common">Giant reed</name>
    <name type="synonym">Donax arundinaceus</name>
    <dbReference type="NCBI Taxonomy" id="35708"/>
    <lineage>
        <taxon>Eukaryota</taxon>
        <taxon>Viridiplantae</taxon>
        <taxon>Streptophyta</taxon>
        <taxon>Embryophyta</taxon>
        <taxon>Tracheophyta</taxon>
        <taxon>Spermatophyta</taxon>
        <taxon>Magnoliopsida</taxon>
        <taxon>Liliopsida</taxon>
        <taxon>Poales</taxon>
        <taxon>Poaceae</taxon>
        <taxon>PACMAD clade</taxon>
        <taxon>Arundinoideae</taxon>
        <taxon>Arundineae</taxon>
        <taxon>Arundo</taxon>
    </lineage>
</organism>
<sequence length="17" mass="2115">MFYVHAKIKFKIDLFLT</sequence>
<proteinExistence type="predicted"/>
<reference evidence="1" key="1">
    <citation type="submission" date="2014-09" db="EMBL/GenBank/DDBJ databases">
        <authorList>
            <person name="Magalhaes I.L.F."/>
            <person name="Oliveira U."/>
            <person name="Santos F.R."/>
            <person name="Vidigal T.H.D.A."/>
            <person name="Brescovit A.D."/>
            <person name="Santos A.J."/>
        </authorList>
    </citation>
    <scope>NUCLEOTIDE SEQUENCE</scope>
    <source>
        <tissue evidence="1">Shoot tissue taken approximately 20 cm above the soil surface</tissue>
    </source>
</reference>
<reference evidence="1" key="2">
    <citation type="journal article" date="2015" name="Data Brief">
        <title>Shoot transcriptome of the giant reed, Arundo donax.</title>
        <authorList>
            <person name="Barrero R.A."/>
            <person name="Guerrero F.D."/>
            <person name="Moolhuijzen P."/>
            <person name="Goolsby J.A."/>
            <person name="Tidwell J."/>
            <person name="Bellgard S.E."/>
            <person name="Bellgard M.I."/>
        </authorList>
    </citation>
    <scope>NUCLEOTIDE SEQUENCE</scope>
    <source>
        <tissue evidence="1">Shoot tissue taken approximately 20 cm above the soil surface</tissue>
    </source>
</reference>
<protein>
    <submittedName>
        <fullName evidence="1">Uncharacterized protein</fullName>
    </submittedName>
</protein>
<evidence type="ECO:0000313" key="1">
    <source>
        <dbReference type="EMBL" id="JAD57786.1"/>
    </source>
</evidence>
<dbReference type="EMBL" id="GBRH01240109">
    <property type="protein sequence ID" value="JAD57786.1"/>
    <property type="molecule type" value="Transcribed_RNA"/>
</dbReference>
<name>A0A0A9B342_ARUDO</name>
<dbReference type="AlphaFoldDB" id="A0A0A9B342"/>